<dbReference type="OrthoDB" id="3358017at2759"/>
<accession>A0A0C9U7E6</accession>
<proteinExistence type="predicted"/>
<keyword evidence="1" id="KW-1133">Transmembrane helix</keyword>
<evidence type="ECO:0000256" key="1">
    <source>
        <dbReference type="SAM" id="Phobius"/>
    </source>
</evidence>
<keyword evidence="1" id="KW-0812">Transmembrane</keyword>
<gene>
    <name evidence="2" type="ORF">PAXINDRAFT_11981</name>
</gene>
<feature type="transmembrane region" description="Helical" evidence="1">
    <location>
        <begin position="6"/>
        <end position="25"/>
    </location>
</feature>
<organism evidence="2 3">
    <name type="scientific">Paxillus involutus ATCC 200175</name>
    <dbReference type="NCBI Taxonomy" id="664439"/>
    <lineage>
        <taxon>Eukaryota</taxon>
        <taxon>Fungi</taxon>
        <taxon>Dikarya</taxon>
        <taxon>Basidiomycota</taxon>
        <taxon>Agaricomycotina</taxon>
        <taxon>Agaricomycetes</taxon>
        <taxon>Agaricomycetidae</taxon>
        <taxon>Boletales</taxon>
        <taxon>Paxilineae</taxon>
        <taxon>Paxillaceae</taxon>
        <taxon>Paxillus</taxon>
    </lineage>
</organism>
<keyword evidence="3" id="KW-1185">Reference proteome</keyword>
<dbReference type="Proteomes" id="UP000053647">
    <property type="component" value="Unassembled WGS sequence"/>
</dbReference>
<evidence type="ECO:0000313" key="3">
    <source>
        <dbReference type="Proteomes" id="UP000053647"/>
    </source>
</evidence>
<name>A0A0C9U7E6_PAXIN</name>
<evidence type="ECO:0000313" key="2">
    <source>
        <dbReference type="EMBL" id="KIJ15061.1"/>
    </source>
</evidence>
<keyword evidence="1" id="KW-0472">Membrane</keyword>
<reference evidence="2 3" key="1">
    <citation type="submission" date="2014-06" db="EMBL/GenBank/DDBJ databases">
        <authorList>
            <consortium name="DOE Joint Genome Institute"/>
            <person name="Kuo A."/>
            <person name="Kohler A."/>
            <person name="Nagy L.G."/>
            <person name="Floudas D."/>
            <person name="Copeland A."/>
            <person name="Barry K.W."/>
            <person name="Cichocki N."/>
            <person name="Veneault-Fourrey C."/>
            <person name="LaButti K."/>
            <person name="Lindquist E.A."/>
            <person name="Lipzen A."/>
            <person name="Lundell T."/>
            <person name="Morin E."/>
            <person name="Murat C."/>
            <person name="Sun H."/>
            <person name="Tunlid A."/>
            <person name="Henrissat B."/>
            <person name="Grigoriev I.V."/>
            <person name="Hibbett D.S."/>
            <person name="Martin F."/>
            <person name="Nordberg H.P."/>
            <person name="Cantor M.N."/>
            <person name="Hua S.X."/>
        </authorList>
    </citation>
    <scope>NUCLEOTIDE SEQUENCE [LARGE SCALE GENOMIC DNA]</scope>
    <source>
        <strain evidence="2 3">ATCC 200175</strain>
    </source>
</reference>
<sequence length="54" mass="6194">MSNTLTAIAFAVVMMIALIQTLSTFRYGAKWMLVMVIGEYSKHPYDWSHLLDDL</sequence>
<dbReference type="AlphaFoldDB" id="A0A0C9U7E6"/>
<reference evidence="3" key="2">
    <citation type="submission" date="2015-01" db="EMBL/GenBank/DDBJ databases">
        <title>Evolutionary Origins and Diversification of the Mycorrhizal Mutualists.</title>
        <authorList>
            <consortium name="DOE Joint Genome Institute"/>
            <consortium name="Mycorrhizal Genomics Consortium"/>
            <person name="Kohler A."/>
            <person name="Kuo A."/>
            <person name="Nagy L.G."/>
            <person name="Floudas D."/>
            <person name="Copeland A."/>
            <person name="Barry K.W."/>
            <person name="Cichocki N."/>
            <person name="Veneault-Fourrey C."/>
            <person name="LaButti K."/>
            <person name="Lindquist E.A."/>
            <person name="Lipzen A."/>
            <person name="Lundell T."/>
            <person name="Morin E."/>
            <person name="Murat C."/>
            <person name="Riley R."/>
            <person name="Ohm R."/>
            <person name="Sun H."/>
            <person name="Tunlid A."/>
            <person name="Henrissat B."/>
            <person name="Grigoriev I.V."/>
            <person name="Hibbett D.S."/>
            <person name="Martin F."/>
        </authorList>
    </citation>
    <scope>NUCLEOTIDE SEQUENCE [LARGE SCALE GENOMIC DNA]</scope>
    <source>
        <strain evidence="3">ATCC 200175</strain>
    </source>
</reference>
<dbReference type="EMBL" id="KN819338">
    <property type="protein sequence ID" value="KIJ15061.1"/>
    <property type="molecule type" value="Genomic_DNA"/>
</dbReference>
<dbReference type="HOGENOM" id="CLU_3050945_0_0_1"/>
<protein>
    <submittedName>
        <fullName evidence="2">Uncharacterized protein</fullName>
    </submittedName>
</protein>